<name>A0AA39H4F6_9BILA</name>
<dbReference type="EMBL" id="JAUCMV010000005">
    <property type="protein sequence ID" value="KAK0399052.1"/>
    <property type="molecule type" value="Genomic_DNA"/>
</dbReference>
<keyword evidence="5 7" id="KW-0472">Membrane</keyword>
<comment type="similarity">
    <text evidence="2">Belongs to the patched family.</text>
</comment>
<evidence type="ECO:0000256" key="2">
    <source>
        <dbReference type="ARBA" id="ARBA00005585"/>
    </source>
</evidence>
<dbReference type="GO" id="GO:0004222">
    <property type="term" value="F:metalloendopeptidase activity"/>
    <property type="evidence" value="ECO:0007669"/>
    <property type="project" value="InterPro"/>
</dbReference>
<dbReference type="PANTHER" id="PTHR46022">
    <property type="entry name" value="PROTEIN PATCHED"/>
    <property type="match status" value="1"/>
</dbReference>
<dbReference type="Proteomes" id="UP001175271">
    <property type="component" value="Unassembled WGS sequence"/>
</dbReference>
<evidence type="ECO:0000256" key="7">
    <source>
        <dbReference type="SAM" id="Phobius"/>
    </source>
</evidence>
<evidence type="ECO:0000313" key="8">
    <source>
        <dbReference type="EMBL" id="KAK0399052.1"/>
    </source>
</evidence>
<evidence type="ECO:0000313" key="9">
    <source>
        <dbReference type="Proteomes" id="UP001175271"/>
    </source>
</evidence>
<evidence type="ECO:0000256" key="3">
    <source>
        <dbReference type="ARBA" id="ARBA00022692"/>
    </source>
</evidence>
<dbReference type="GO" id="GO:0005119">
    <property type="term" value="F:smoothened binding"/>
    <property type="evidence" value="ECO:0007669"/>
    <property type="project" value="TreeGrafter"/>
</dbReference>
<keyword evidence="3 7" id="KW-0812">Transmembrane</keyword>
<dbReference type="GO" id="GO:0005886">
    <property type="term" value="C:plasma membrane"/>
    <property type="evidence" value="ECO:0007669"/>
    <property type="project" value="TreeGrafter"/>
</dbReference>
<dbReference type="InterPro" id="IPR000718">
    <property type="entry name" value="Peptidase_M13"/>
</dbReference>
<evidence type="ECO:0000256" key="1">
    <source>
        <dbReference type="ARBA" id="ARBA00004141"/>
    </source>
</evidence>
<dbReference type="PROSITE" id="PS51257">
    <property type="entry name" value="PROKAR_LIPOPROTEIN"/>
    <property type="match status" value="1"/>
</dbReference>
<keyword evidence="9" id="KW-1185">Reference proteome</keyword>
<evidence type="ECO:0000256" key="6">
    <source>
        <dbReference type="ARBA" id="ARBA00023180"/>
    </source>
</evidence>
<dbReference type="SUPFAM" id="SSF55486">
    <property type="entry name" value="Metalloproteases ('zincins'), catalytic domain"/>
    <property type="match status" value="1"/>
</dbReference>
<dbReference type="AlphaFoldDB" id="A0AA39H4F6"/>
<dbReference type="Gene3D" id="3.40.390.10">
    <property type="entry name" value="Collagenase (Catalytic Domain)"/>
    <property type="match status" value="1"/>
</dbReference>
<evidence type="ECO:0000256" key="5">
    <source>
        <dbReference type="ARBA" id="ARBA00023136"/>
    </source>
</evidence>
<dbReference type="GO" id="GO:0006508">
    <property type="term" value="P:proteolysis"/>
    <property type="evidence" value="ECO:0007669"/>
    <property type="project" value="InterPro"/>
</dbReference>
<dbReference type="GO" id="GO:0045879">
    <property type="term" value="P:negative regulation of smoothened signaling pathway"/>
    <property type="evidence" value="ECO:0007669"/>
    <property type="project" value="TreeGrafter"/>
</dbReference>
<evidence type="ECO:0008006" key="10">
    <source>
        <dbReference type="Google" id="ProtNLM"/>
    </source>
</evidence>
<evidence type="ECO:0000256" key="4">
    <source>
        <dbReference type="ARBA" id="ARBA00022989"/>
    </source>
</evidence>
<proteinExistence type="inferred from homology"/>
<feature type="transmembrane region" description="Helical" evidence="7">
    <location>
        <begin position="757"/>
        <end position="784"/>
    </location>
</feature>
<protein>
    <recommendedName>
        <fullName evidence="10">SSD domain-containing protein</fullName>
    </recommendedName>
</protein>
<accession>A0AA39H4F6</accession>
<feature type="transmembrane region" description="Helical" evidence="7">
    <location>
        <begin position="664"/>
        <end position="685"/>
    </location>
</feature>
<comment type="subcellular location">
    <subcellularLocation>
        <location evidence="1">Membrane</location>
        <topology evidence="1">Multi-pass membrane protein</topology>
    </subcellularLocation>
</comment>
<dbReference type="SUPFAM" id="SSF82866">
    <property type="entry name" value="Multidrug efflux transporter AcrB transmembrane domain"/>
    <property type="match status" value="1"/>
</dbReference>
<feature type="transmembrane region" description="Helical" evidence="7">
    <location>
        <begin position="691"/>
        <end position="715"/>
    </location>
</feature>
<dbReference type="GO" id="GO:0097108">
    <property type="term" value="F:hedgehog family protein binding"/>
    <property type="evidence" value="ECO:0007669"/>
    <property type="project" value="TreeGrafter"/>
</dbReference>
<keyword evidence="4 7" id="KW-1133">Transmembrane helix</keyword>
<sequence>MKYGILASTMGHELFHALGLSLSSCSSKTHLLHVQKSPFYKDAVECHQHYYGSFGVRVDGVDKCPNGTLKAEEGFADVEDSRVAYRVLKKALAARKRPRQKRFISSKRDENFGFLIPDTPELVSNFLETEQDASSKRNALIMPLHTKAAQGDRPLLRNFFIEADFFLLVVNHFDQSVASLFYGSRWELGLVAYLLNTAHYLPVSWSTFKPEEDVKLFKDIADDMGTLASCFETSGIGRGYIDRHCIDLYNPDCPSTARNAFDYCKYFDKHKEYLNSTDQKFHLQPDRCHAYMLNREKWKREFAQRPTWCDADMTLQQIQRGKAYGSKAALYSRSFLQCCLFWLECYIQRKPCFVISSILELFSLSCYVLQYVKIETDIVKLWVVNEKLANLAQEKPSEGGYQVVVQTVERGDENILTSDGLLRHVDLVSEITGLAVNVDGFNWTLRDICFKPGGIDPAKMSSDVQDYAPMLQKLVLCAWITPLDCFWERAKPIGPDPPLSLSVELGLVAYLLNTAHDLPVSWSTFKPEEDVKLFKDIADDMGTLASCFETSGIGQGYIDRHCIDPYNPDCPLTARNAFDYCKYFDKHKEYLNSTDQKFHLQPDRCHAYMLNTLGIDTFPHGIAFTFWEQYLNLNLNLFNAVGVIMVAVFCVISLLLINPWSASCIMVILILMTVELARFLGFVGIKLNPVSAVMLITAVGIGVEFTAHVVFAFLTSLGDRNERIAAAIDRVFVPVIHGALSALLGIVMLAFSEFEFVVKYLFVVMFALIIIGLINGLALLPVLLCLMGPSCEIRPCEGNKKRLSVPSSIRERNNIMAGHR</sequence>
<feature type="transmembrane region" description="Helical" evidence="7">
    <location>
        <begin position="637"/>
        <end position="657"/>
    </location>
</feature>
<reference evidence="8" key="1">
    <citation type="submission" date="2023-06" db="EMBL/GenBank/DDBJ databases">
        <title>Genomic analysis of the entomopathogenic nematode Steinernema hermaphroditum.</title>
        <authorList>
            <person name="Schwarz E.M."/>
            <person name="Heppert J.K."/>
            <person name="Baniya A."/>
            <person name="Schwartz H.T."/>
            <person name="Tan C.-H."/>
            <person name="Antoshechkin I."/>
            <person name="Sternberg P.W."/>
            <person name="Goodrich-Blair H."/>
            <person name="Dillman A.R."/>
        </authorList>
    </citation>
    <scope>NUCLEOTIDE SEQUENCE</scope>
    <source>
        <strain evidence="8">PS9179</strain>
        <tissue evidence="8">Whole animal</tissue>
    </source>
</reference>
<keyword evidence="6" id="KW-0325">Glycoprotein</keyword>
<dbReference type="PROSITE" id="PS51885">
    <property type="entry name" value="NEPRILYSIN"/>
    <property type="match status" value="1"/>
</dbReference>
<dbReference type="GO" id="GO:0008158">
    <property type="term" value="F:hedgehog receptor activity"/>
    <property type="evidence" value="ECO:0007669"/>
    <property type="project" value="TreeGrafter"/>
</dbReference>
<dbReference type="InterPro" id="IPR024079">
    <property type="entry name" value="MetalloPept_cat_dom_sf"/>
</dbReference>
<comment type="caution">
    <text evidence="8">The sequence shown here is derived from an EMBL/GenBank/DDBJ whole genome shotgun (WGS) entry which is preliminary data.</text>
</comment>
<gene>
    <name evidence="8" type="ORF">QR680_002881</name>
</gene>
<organism evidence="8 9">
    <name type="scientific">Steinernema hermaphroditum</name>
    <dbReference type="NCBI Taxonomy" id="289476"/>
    <lineage>
        <taxon>Eukaryota</taxon>
        <taxon>Metazoa</taxon>
        <taxon>Ecdysozoa</taxon>
        <taxon>Nematoda</taxon>
        <taxon>Chromadorea</taxon>
        <taxon>Rhabditida</taxon>
        <taxon>Tylenchina</taxon>
        <taxon>Panagrolaimomorpha</taxon>
        <taxon>Strongyloidoidea</taxon>
        <taxon>Steinernematidae</taxon>
        <taxon>Steinernema</taxon>
    </lineage>
</organism>
<feature type="transmembrane region" description="Helical" evidence="7">
    <location>
        <begin position="727"/>
        <end position="751"/>
    </location>
</feature>
<dbReference type="PANTHER" id="PTHR46022:SF1">
    <property type="entry name" value="PROTEIN PATCHED"/>
    <property type="match status" value="1"/>
</dbReference>
<dbReference type="Gene3D" id="1.20.1640.10">
    <property type="entry name" value="Multidrug efflux transporter AcrB transmembrane domain"/>
    <property type="match status" value="1"/>
</dbReference>